<dbReference type="PANTHER" id="PTHR34220:SF7">
    <property type="entry name" value="SENSOR HISTIDINE KINASE YPDA"/>
    <property type="match status" value="1"/>
</dbReference>
<dbReference type="InterPro" id="IPR013783">
    <property type="entry name" value="Ig-like_fold"/>
</dbReference>
<dbReference type="PANTHER" id="PTHR34220">
    <property type="entry name" value="SENSOR HISTIDINE KINASE YPDA"/>
    <property type="match status" value="1"/>
</dbReference>
<dbReference type="InterPro" id="IPR010559">
    <property type="entry name" value="Sig_transdc_His_kin_internal"/>
</dbReference>
<evidence type="ECO:0000259" key="2">
    <source>
        <dbReference type="Pfam" id="PF06580"/>
    </source>
</evidence>
<evidence type="ECO:0000313" key="4">
    <source>
        <dbReference type="Proteomes" id="UP001139369"/>
    </source>
</evidence>
<organism evidence="3 4">
    <name type="scientific">Polaribacter marinus</name>
    <dbReference type="NCBI Taxonomy" id="2916838"/>
    <lineage>
        <taxon>Bacteria</taxon>
        <taxon>Pseudomonadati</taxon>
        <taxon>Bacteroidota</taxon>
        <taxon>Flavobacteriia</taxon>
        <taxon>Flavobacteriales</taxon>
        <taxon>Flavobacteriaceae</taxon>
    </lineage>
</organism>
<dbReference type="SUPFAM" id="SSF55874">
    <property type="entry name" value="ATPase domain of HSP90 chaperone/DNA topoisomerase II/histidine kinase"/>
    <property type="match status" value="1"/>
</dbReference>
<keyword evidence="1" id="KW-0472">Membrane</keyword>
<dbReference type="Gene3D" id="2.130.10.10">
    <property type="entry name" value="YVTN repeat-like/Quinoprotein amine dehydrogenase"/>
    <property type="match status" value="2"/>
</dbReference>
<name>A0A9X2AIQ3_9FLAO</name>
<feature type="transmembrane region" description="Helical" evidence="1">
    <location>
        <begin position="703"/>
        <end position="725"/>
    </location>
</feature>
<protein>
    <submittedName>
        <fullName evidence="3">Histidine kinase</fullName>
    </submittedName>
</protein>
<keyword evidence="1" id="KW-1133">Transmembrane helix</keyword>
<dbReference type="GO" id="GO:0016020">
    <property type="term" value="C:membrane"/>
    <property type="evidence" value="ECO:0007669"/>
    <property type="project" value="InterPro"/>
</dbReference>
<reference evidence="3" key="1">
    <citation type="submission" date="2022-02" db="EMBL/GenBank/DDBJ databases">
        <title>Polaribacter sp. MSW13, isolated from seawater.</title>
        <authorList>
            <person name="Kristyanto S."/>
            <person name="Jung J."/>
            <person name="Jeon C.O."/>
        </authorList>
    </citation>
    <scope>NUCLEOTIDE SEQUENCE</scope>
    <source>
        <strain evidence="3">MSW13</strain>
    </source>
</reference>
<keyword evidence="4" id="KW-1185">Reference proteome</keyword>
<dbReference type="EMBL" id="JAKQYM010000002">
    <property type="protein sequence ID" value="MCI2228312.1"/>
    <property type="molecule type" value="Genomic_DNA"/>
</dbReference>
<sequence>MKFLKIHITLVFILIWSFSYSQQYTKITVKEGLPSNHVYKIIQDTNGFIWFATDKGLVKYNGNSMKTFTTRNGLSSNDVWGLHATTDGKVWYLSKTSKLGYIKNDSVYAFESEIKDEIFAPNYTSQIGNKIILTSNSRSHHLINGKWKLLLSNNLLKNKPKIYIKHPNIAFLDSSTNLDTVKIIYQNGKTKVLTGLGNIKNPINRGQITDSIFYWVGEKKYTILNLNTSKIYSRNYKDEIGLEKSKYTRINLINNQIQITGKGFVGILDANFHITKSVLIPSKLDAHFAMIDKNETLWIATFLNGAYQLSKTKTNIKYSFEHENVSKTNAIKGEIIANIYNHGFFKYNADQKKFSPYIKENEYLFSATYIDSLETEFYISKNKIKVKKSSTKTKVFDFTKFPFYTNETARKLVYYNNYLYGDFTGGINKIDSKNLEIIKYYNQRGINNLITFNNQFLIATTNGLKQFKNQEIKEVTFKGIRFTKSILSINKISETHLLLNTDGFGSFVTDLNDIYQLPNSDYLIVNNAFIENKNIWLATNSGVYKYFLHKNHYRLEKKLLLANGLPSLQVNDVFVLKDDVIVSTNNGIAILPKNQKKSNDLLDIYIDKLSYNNHLIKPNNSTFKYIANNNINISVSSIDFSEGNQNLSYQYKLEPLQTNWKTTETTNINFNDLQANKYIFNIKTHNFQKKIEFTILPLWYQTLWFKATVLLILISLFFRTVWYLSKRKQVQKSKKILQEKQLSEIQLKALRSQMNPHFVFNSLAAIQYFINENNFEDSEKYLVKFSKLIRRFFELSKETTITLKEEIELLTNYLEIEKLRFKEKLEFKINIEDKVGFEKTKIPTMLLQPIVENAVNHGIFNKFDTGKVTINFIKIDDKTYQVLIIDDGVGFVNTQSKNKKIKSSRVLQQRLSYLNTSKEWEIEYFTEELYPEKDERGNKSTFIIKNK</sequence>
<accession>A0A9X2AIQ3</accession>
<dbReference type="Gene3D" id="2.60.40.10">
    <property type="entry name" value="Immunoglobulins"/>
    <property type="match status" value="1"/>
</dbReference>
<gene>
    <name evidence="3" type="ORF">MC378_03965</name>
</gene>
<keyword evidence="3" id="KW-0418">Kinase</keyword>
<dbReference type="GO" id="GO:0000155">
    <property type="term" value="F:phosphorelay sensor kinase activity"/>
    <property type="evidence" value="ECO:0007669"/>
    <property type="project" value="InterPro"/>
</dbReference>
<dbReference type="Proteomes" id="UP001139369">
    <property type="component" value="Unassembled WGS sequence"/>
</dbReference>
<dbReference type="Gene3D" id="3.30.565.10">
    <property type="entry name" value="Histidine kinase-like ATPase, C-terminal domain"/>
    <property type="match status" value="1"/>
</dbReference>
<feature type="domain" description="Signal transduction histidine kinase internal region" evidence="2">
    <location>
        <begin position="746"/>
        <end position="825"/>
    </location>
</feature>
<dbReference type="InterPro" id="IPR015943">
    <property type="entry name" value="WD40/YVTN_repeat-like_dom_sf"/>
</dbReference>
<evidence type="ECO:0000313" key="3">
    <source>
        <dbReference type="EMBL" id="MCI2228312.1"/>
    </source>
</evidence>
<evidence type="ECO:0000256" key="1">
    <source>
        <dbReference type="SAM" id="Phobius"/>
    </source>
</evidence>
<comment type="caution">
    <text evidence="3">The sequence shown here is derived from an EMBL/GenBank/DDBJ whole genome shotgun (WGS) entry which is preliminary data.</text>
</comment>
<dbReference type="InterPro" id="IPR011110">
    <property type="entry name" value="Reg_prop"/>
</dbReference>
<dbReference type="RefSeq" id="WP_242177426.1">
    <property type="nucleotide sequence ID" value="NZ_JAKQYM010000002.1"/>
</dbReference>
<dbReference type="InterPro" id="IPR050640">
    <property type="entry name" value="Bact_2-comp_sensor_kinase"/>
</dbReference>
<dbReference type="Pfam" id="PF06580">
    <property type="entry name" value="His_kinase"/>
    <property type="match status" value="1"/>
</dbReference>
<dbReference type="InterPro" id="IPR036890">
    <property type="entry name" value="HATPase_C_sf"/>
</dbReference>
<keyword evidence="3" id="KW-0808">Transferase</keyword>
<proteinExistence type="predicted"/>
<dbReference type="AlphaFoldDB" id="A0A9X2AIQ3"/>
<keyword evidence="1" id="KW-0812">Transmembrane</keyword>
<dbReference type="Pfam" id="PF07494">
    <property type="entry name" value="Reg_prop"/>
    <property type="match status" value="1"/>
</dbReference>